<keyword evidence="4" id="KW-0479">Metal-binding</keyword>
<dbReference type="GO" id="GO:0016791">
    <property type="term" value="F:phosphatase activity"/>
    <property type="evidence" value="ECO:0007669"/>
    <property type="project" value="InterPro"/>
</dbReference>
<keyword evidence="4" id="KW-0460">Magnesium</keyword>
<gene>
    <name evidence="5" type="primary">ORF187829</name>
</gene>
<feature type="binding site" evidence="3">
    <location>
        <position position="252"/>
    </location>
    <ligand>
        <name>substrate</name>
    </ligand>
</feature>
<name>A0A0B7BHK2_9EUPU</name>
<protein>
    <recommendedName>
        <fullName evidence="6">Phosphoglycolate phosphatase</fullName>
    </recommendedName>
</protein>
<feature type="active site" description="Proton donor" evidence="2">
    <location>
        <position position="58"/>
    </location>
</feature>
<feature type="active site" description="Nucleophile" evidence="2">
    <location>
        <position position="56"/>
    </location>
</feature>
<evidence type="ECO:0008006" key="6">
    <source>
        <dbReference type="Google" id="ProtNLM"/>
    </source>
</evidence>
<comment type="cofactor">
    <cofactor evidence="4">
        <name>Mg(2+)</name>
        <dbReference type="ChEBI" id="CHEBI:18420"/>
    </cofactor>
    <text evidence="4">Divalent metal ions. Mg(2+) is the most effective.</text>
</comment>
<dbReference type="GO" id="GO:0005737">
    <property type="term" value="C:cytoplasm"/>
    <property type="evidence" value="ECO:0007669"/>
    <property type="project" value="TreeGrafter"/>
</dbReference>
<reference evidence="5" key="1">
    <citation type="submission" date="2014-12" db="EMBL/GenBank/DDBJ databases">
        <title>Insight into the proteome of Arion vulgaris.</title>
        <authorList>
            <person name="Aradska J."/>
            <person name="Bulat T."/>
            <person name="Smidak R."/>
            <person name="Sarate P."/>
            <person name="Gangsoo J."/>
            <person name="Sialana F."/>
            <person name="Bilban M."/>
            <person name="Lubec G."/>
        </authorList>
    </citation>
    <scope>NUCLEOTIDE SEQUENCE</scope>
    <source>
        <tissue evidence="5">Skin</tissue>
    </source>
</reference>
<evidence type="ECO:0000313" key="5">
    <source>
        <dbReference type="EMBL" id="CEK92362.1"/>
    </source>
</evidence>
<dbReference type="PANTHER" id="PTHR19288:SF93">
    <property type="entry name" value="FI11325P-RELATED"/>
    <property type="match status" value="1"/>
</dbReference>
<dbReference type="GO" id="GO:0046872">
    <property type="term" value="F:metal ion binding"/>
    <property type="evidence" value="ECO:0007669"/>
    <property type="project" value="UniProtKB-KW"/>
</dbReference>
<accession>A0A0B7BHK2</accession>
<dbReference type="Pfam" id="PF13344">
    <property type="entry name" value="Hydrolase_6"/>
    <property type="match status" value="1"/>
</dbReference>
<feature type="binding site" evidence="4">
    <location>
        <position position="56"/>
    </location>
    <ligand>
        <name>Mg(2+)</name>
        <dbReference type="ChEBI" id="CHEBI:18420"/>
    </ligand>
</feature>
<evidence type="ECO:0000256" key="4">
    <source>
        <dbReference type="PIRSR" id="PIRSR000915-3"/>
    </source>
</evidence>
<dbReference type="InterPro" id="IPR006357">
    <property type="entry name" value="HAD-SF_hydro_IIA"/>
</dbReference>
<dbReference type="Pfam" id="PF13242">
    <property type="entry name" value="Hydrolase_like"/>
    <property type="match status" value="1"/>
</dbReference>
<dbReference type="PANTHER" id="PTHR19288">
    <property type="entry name" value="4-NITROPHENYLPHOSPHATASE-RELATED"/>
    <property type="match status" value="1"/>
</dbReference>
<evidence type="ECO:0000256" key="2">
    <source>
        <dbReference type="PIRSR" id="PIRSR000915-1"/>
    </source>
</evidence>
<organism evidence="5">
    <name type="scientific">Arion vulgaris</name>
    <dbReference type="NCBI Taxonomy" id="1028688"/>
    <lineage>
        <taxon>Eukaryota</taxon>
        <taxon>Metazoa</taxon>
        <taxon>Spiralia</taxon>
        <taxon>Lophotrochozoa</taxon>
        <taxon>Mollusca</taxon>
        <taxon>Gastropoda</taxon>
        <taxon>Heterobranchia</taxon>
        <taxon>Euthyneura</taxon>
        <taxon>Panpulmonata</taxon>
        <taxon>Eupulmonata</taxon>
        <taxon>Stylommatophora</taxon>
        <taxon>Helicina</taxon>
        <taxon>Arionoidea</taxon>
        <taxon>Arionidae</taxon>
        <taxon>Arion</taxon>
    </lineage>
</organism>
<evidence type="ECO:0000256" key="1">
    <source>
        <dbReference type="ARBA" id="ARBA00022801"/>
    </source>
</evidence>
<dbReference type="InterPro" id="IPR023214">
    <property type="entry name" value="HAD_sf"/>
</dbReference>
<dbReference type="EMBL" id="HACG01045497">
    <property type="protein sequence ID" value="CEK92362.1"/>
    <property type="molecule type" value="Transcribed_RNA"/>
</dbReference>
<dbReference type="InterPro" id="IPR006349">
    <property type="entry name" value="PGP_euk"/>
</dbReference>
<dbReference type="SUPFAM" id="SSF56784">
    <property type="entry name" value="HAD-like"/>
    <property type="match status" value="1"/>
</dbReference>
<feature type="binding site" evidence="4">
    <location>
        <position position="58"/>
    </location>
    <ligand>
        <name>Mg(2+)</name>
        <dbReference type="ChEBI" id="CHEBI:18420"/>
    </ligand>
</feature>
<sequence>MYLSRSLFSMKTRLTSHSMTEVVVNQIRKASQKMSFPINQEKAKDIIDNVDNFLFDCDGVLWDGNGVIAGSLAVVLKLKQLGKKVFYVTNNSSSSRQDYVKKCNDYGFPAEKDDIVCTAYIAAQYLHSINFKDKVYLIGKEESIGHELDQVGIRYFGPGPDPLIGTGYNQWLKDIYLDAEVSCVLVGFDPHISFMKIMRAASYLKNPDCLYIATNEDGSLPAKDSNICIPGTGCMVLPVTVAAERDPIVMGKPSTNMFDVLKKIHNLDPSRCMMTGDRISTDITFAKTCGMRSLLVLSGISTINEICQPGQSPPKQANLQNQPDLYAQNLAEFGKYI</sequence>
<dbReference type="InterPro" id="IPR036412">
    <property type="entry name" value="HAD-like_sf"/>
</dbReference>
<dbReference type="NCBIfam" id="TIGR01460">
    <property type="entry name" value="HAD-SF-IIA"/>
    <property type="match status" value="1"/>
</dbReference>
<keyword evidence="1" id="KW-0378">Hydrolase</keyword>
<dbReference type="Gene3D" id="3.40.50.1000">
    <property type="entry name" value="HAD superfamily/HAD-like"/>
    <property type="match status" value="2"/>
</dbReference>
<dbReference type="PIRSF" id="PIRSF000915">
    <property type="entry name" value="PGP-type_phosphatase"/>
    <property type="match status" value="1"/>
</dbReference>
<feature type="binding site" evidence="4">
    <location>
        <position position="277"/>
    </location>
    <ligand>
        <name>Mg(2+)</name>
        <dbReference type="ChEBI" id="CHEBI:18420"/>
    </ligand>
</feature>
<evidence type="ECO:0000256" key="3">
    <source>
        <dbReference type="PIRSR" id="PIRSR000915-2"/>
    </source>
</evidence>
<proteinExistence type="predicted"/>
<dbReference type="AlphaFoldDB" id="A0A0B7BHK2"/>
<dbReference type="NCBIfam" id="TIGR01452">
    <property type="entry name" value="PGP_euk"/>
    <property type="match status" value="1"/>
</dbReference>